<keyword evidence="1" id="KW-0732">Signal</keyword>
<evidence type="ECO:0000313" key="3">
    <source>
        <dbReference type="EMBL" id="MBB4080741.1"/>
    </source>
</evidence>
<protein>
    <submittedName>
        <fullName evidence="3">Putative neuraminidase</fullName>
    </submittedName>
</protein>
<dbReference type="InterPro" id="IPR036278">
    <property type="entry name" value="Sialidase_sf"/>
</dbReference>
<dbReference type="PANTHER" id="PTHR43752:SF2">
    <property type="entry name" value="BNR_ASP-BOX REPEAT FAMILY PROTEIN"/>
    <property type="match status" value="1"/>
</dbReference>
<dbReference type="Pfam" id="PF13088">
    <property type="entry name" value="BNR_2"/>
    <property type="match status" value="1"/>
</dbReference>
<evidence type="ECO:0000259" key="2">
    <source>
        <dbReference type="Pfam" id="PF13088"/>
    </source>
</evidence>
<proteinExistence type="predicted"/>
<dbReference type="AlphaFoldDB" id="A0A840E6D8"/>
<evidence type="ECO:0000313" key="4">
    <source>
        <dbReference type="Proteomes" id="UP000576209"/>
    </source>
</evidence>
<feature type="domain" description="Sialidase" evidence="2">
    <location>
        <begin position="52"/>
        <end position="328"/>
    </location>
</feature>
<gene>
    <name evidence="3" type="ORF">GGR28_003376</name>
</gene>
<dbReference type="CDD" id="cd15482">
    <property type="entry name" value="Sialidase_non-viral"/>
    <property type="match status" value="1"/>
</dbReference>
<dbReference type="SUPFAM" id="SSF50939">
    <property type="entry name" value="Sialidases"/>
    <property type="match status" value="1"/>
</dbReference>
<dbReference type="InterPro" id="IPR011040">
    <property type="entry name" value="Sialidase"/>
</dbReference>
<keyword evidence="4" id="KW-1185">Reference proteome</keyword>
<organism evidence="3 4">
    <name type="scientific">Neolewinella aquimaris</name>
    <dbReference type="NCBI Taxonomy" id="1835722"/>
    <lineage>
        <taxon>Bacteria</taxon>
        <taxon>Pseudomonadati</taxon>
        <taxon>Bacteroidota</taxon>
        <taxon>Saprospiria</taxon>
        <taxon>Saprospirales</taxon>
        <taxon>Lewinellaceae</taxon>
        <taxon>Neolewinella</taxon>
    </lineage>
</organism>
<reference evidence="3 4" key="1">
    <citation type="submission" date="2020-08" db="EMBL/GenBank/DDBJ databases">
        <title>Genomic Encyclopedia of Type Strains, Phase IV (KMG-IV): sequencing the most valuable type-strain genomes for metagenomic binning, comparative biology and taxonomic classification.</title>
        <authorList>
            <person name="Goeker M."/>
        </authorList>
    </citation>
    <scope>NUCLEOTIDE SEQUENCE [LARGE SCALE GENOMIC DNA]</scope>
    <source>
        <strain evidence="3 4">DSM 105137</strain>
    </source>
</reference>
<dbReference type="RefSeq" id="WP_183496967.1">
    <property type="nucleotide sequence ID" value="NZ_JACIFF010000009.1"/>
</dbReference>
<sequence length="349" mass="39422">MTPKAVIFLLLLLPFLMHAQSPSYSDVVLTDIFDEPVTASCHASTIVELGPDHLLAAWFGGTQEGAKDVAIYASDREGEEWSRPRQLVAPLVTDGDTLPCWNPVLFRSARGRLYLFYKVGKNPREWFGALLTSDDDGRHWSDPRYLPDGILGPIRNKPIETEAGILLCGSSTEDPATDAWRVHLERYYEADDRWETVAVPNPREFEIIQPTFLEHGGDTLQILCRSKHDRLVGSWSYDRGDSWTEADTLAIPNSNSGVDAVTLNTGDFLLVNNPLPRGKNWWNGRNVLDVEYSADGRQWEPLFDLERHPEGEYSYPAIIQATDGTIHVVYTFDRRIIRHASFQISPAKR</sequence>
<evidence type="ECO:0000256" key="1">
    <source>
        <dbReference type="SAM" id="SignalP"/>
    </source>
</evidence>
<comment type="caution">
    <text evidence="3">The sequence shown here is derived from an EMBL/GenBank/DDBJ whole genome shotgun (WGS) entry which is preliminary data.</text>
</comment>
<dbReference type="PANTHER" id="PTHR43752">
    <property type="entry name" value="BNR/ASP-BOX REPEAT FAMILY PROTEIN"/>
    <property type="match status" value="1"/>
</dbReference>
<accession>A0A840E6D8</accession>
<name>A0A840E6D8_9BACT</name>
<dbReference type="Proteomes" id="UP000576209">
    <property type="component" value="Unassembled WGS sequence"/>
</dbReference>
<feature type="chain" id="PRO_5032965823" evidence="1">
    <location>
        <begin position="20"/>
        <end position="349"/>
    </location>
</feature>
<dbReference type="Gene3D" id="2.120.10.10">
    <property type="match status" value="1"/>
</dbReference>
<dbReference type="EMBL" id="JACIFF010000009">
    <property type="protein sequence ID" value="MBB4080741.1"/>
    <property type="molecule type" value="Genomic_DNA"/>
</dbReference>
<feature type="signal peptide" evidence="1">
    <location>
        <begin position="1"/>
        <end position="19"/>
    </location>
</feature>